<reference evidence="3 4" key="1">
    <citation type="submission" date="2022-10" db="EMBL/GenBank/DDBJ databases">
        <title>Draft genome assembly of moderately radiation resistant bacterium Metabacillus halosaccharovorans.</title>
        <authorList>
            <person name="Pal S."/>
            <person name="Gopinathan A."/>
        </authorList>
    </citation>
    <scope>NUCLEOTIDE SEQUENCE [LARGE SCALE GENOMIC DNA]</scope>
    <source>
        <strain evidence="3 4">VITHBRA001</strain>
    </source>
</reference>
<sequence length="697" mass="72980">MKKKSTYYKLAATLLSTTLLFACTNNDTTTVTSETEAETAGTSTLVNTDVSKLVSEAVSYKEDDSYTDWENENPTYIELNGTEATFDSSAAVLFANNVLTIKTGGTYVLNGQLDNGQIVVDAEDKNTVKLILNGVDIQSSTSSAIYVMNAEKATISLVEGTENTVSDAEQYVYEDSSEDEPNATIFSKDDLTINGTGTLIVQGNYNNGIASKDKLKITGGTINVHAVDDGIMGRDLVAVKEGTIQIEAGGDGIKSTNDEDTSKGTIALEGGTFDITSGNDAIQSIASLWITDGTYTIKSGEGSPETISNHEERMPGQETSTAATTTASESESYKGLKAFVDIAIGGGNFTIDSEDDAVHSNQHVTLAGGEFTISTGDDGVHADSSVATTGGSIDITKSYEGIEGKNITIEDGEIQLISSDDGFNVAGGNDASGMDMPAAATEGSGTLQINGGYISVNAEGDGLDSNGSISMTDGIVIVNGPTQNMNGPLDYDSSFNITGGFIVAVGSSGMSQSHSEDSSQTGVLMTYPEIQSAGTMIHLEDSDGKNIVSFTPAKDYQSVFISSPELTKDASYTLNSGGTSTGEEADGLYADGNAEGGTKVIDFTISETVTWLNESGVTEAAANGPGGGGTPGSGDQARPDMGNRDDMFSDLDEETRQKMQEIMEQQRNGTITQEEAQEQLKELGIEMPQRGTPPTEQ</sequence>
<proteinExistence type="predicted"/>
<feature type="compositionally biased region" description="Polar residues" evidence="1">
    <location>
        <begin position="570"/>
        <end position="582"/>
    </location>
</feature>
<comment type="caution">
    <text evidence="3">The sequence shown here is derived from an EMBL/GenBank/DDBJ whole genome shotgun (WGS) entry which is preliminary data.</text>
</comment>
<dbReference type="PROSITE" id="PS51257">
    <property type="entry name" value="PROKAR_LIPOPROTEIN"/>
    <property type="match status" value="1"/>
</dbReference>
<feature type="region of interest" description="Disordered" evidence="1">
    <location>
        <begin position="570"/>
        <end position="594"/>
    </location>
</feature>
<dbReference type="SUPFAM" id="SSF51126">
    <property type="entry name" value="Pectin lyase-like"/>
    <property type="match status" value="1"/>
</dbReference>
<evidence type="ECO:0000313" key="4">
    <source>
        <dbReference type="Proteomes" id="UP001526147"/>
    </source>
</evidence>
<evidence type="ECO:0000256" key="1">
    <source>
        <dbReference type="SAM" id="MobiDB-lite"/>
    </source>
</evidence>
<feature type="signal peptide" evidence="2">
    <location>
        <begin position="1"/>
        <end position="22"/>
    </location>
</feature>
<feature type="region of interest" description="Disordered" evidence="1">
    <location>
        <begin position="300"/>
        <end position="329"/>
    </location>
</feature>
<feature type="compositionally biased region" description="Low complexity" evidence="1">
    <location>
        <begin position="318"/>
        <end position="329"/>
    </location>
</feature>
<organism evidence="3 4">
    <name type="scientific">Metabacillus halosaccharovorans</name>
    <dbReference type="NCBI Taxonomy" id="930124"/>
    <lineage>
        <taxon>Bacteria</taxon>
        <taxon>Bacillati</taxon>
        <taxon>Bacillota</taxon>
        <taxon>Bacilli</taxon>
        <taxon>Bacillales</taxon>
        <taxon>Bacillaceae</taxon>
        <taxon>Metabacillus</taxon>
    </lineage>
</organism>
<dbReference type="Proteomes" id="UP001526147">
    <property type="component" value="Unassembled WGS sequence"/>
</dbReference>
<feature type="region of interest" description="Disordered" evidence="1">
    <location>
        <begin position="618"/>
        <end position="697"/>
    </location>
</feature>
<dbReference type="RefSeq" id="WP_264142418.1">
    <property type="nucleotide sequence ID" value="NZ_JAOYEY010000033.1"/>
</dbReference>
<protein>
    <submittedName>
        <fullName evidence="3">Carbohydrate-binding domain-containing protein</fullName>
    </submittedName>
</protein>
<evidence type="ECO:0000256" key="2">
    <source>
        <dbReference type="SAM" id="SignalP"/>
    </source>
</evidence>
<keyword evidence="4" id="KW-1185">Reference proteome</keyword>
<feature type="compositionally biased region" description="Basic and acidic residues" evidence="1">
    <location>
        <begin position="637"/>
        <end position="647"/>
    </location>
</feature>
<gene>
    <name evidence="3" type="ORF">OIH86_08390</name>
</gene>
<dbReference type="EMBL" id="JAOYEY010000033">
    <property type="protein sequence ID" value="MCV9885670.1"/>
    <property type="molecule type" value="Genomic_DNA"/>
</dbReference>
<keyword evidence="2" id="KW-0732">Signal</keyword>
<name>A0ABT3DF28_9BACI</name>
<feature type="compositionally biased region" description="Polar residues" evidence="1">
    <location>
        <begin position="663"/>
        <end position="674"/>
    </location>
</feature>
<dbReference type="InterPro" id="IPR025584">
    <property type="entry name" value="Cthe_2159"/>
</dbReference>
<accession>A0ABT3DF28</accession>
<dbReference type="Pfam" id="PF14262">
    <property type="entry name" value="Cthe_2159"/>
    <property type="match status" value="1"/>
</dbReference>
<feature type="chain" id="PRO_5045524781" evidence="2">
    <location>
        <begin position="23"/>
        <end position="697"/>
    </location>
</feature>
<evidence type="ECO:0000313" key="3">
    <source>
        <dbReference type="EMBL" id="MCV9885670.1"/>
    </source>
</evidence>
<dbReference type="InterPro" id="IPR011050">
    <property type="entry name" value="Pectin_lyase_fold/virulence"/>
</dbReference>